<evidence type="ECO:0000313" key="4">
    <source>
        <dbReference type="Proteomes" id="UP000015105"/>
    </source>
</evidence>
<evidence type="ECO:0000256" key="1">
    <source>
        <dbReference type="SAM" id="MobiDB-lite"/>
    </source>
</evidence>
<feature type="domain" description="AtuA-like ferredoxin-fold" evidence="2">
    <location>
        <begin position="67"/>
        <end position="184"/>
    </location>
</feature>
<feature type="compositionally biased region" description="Polar residues" evidence="1">
    <location>
        <begin position="12"/>
        <end position="25"/>
    </location>
</feature>
<sequence length="188" mass="20830">QIDRENVFWQANAKNSSIHGPQNRSTDAKKKKRYTGSSATGIQQRWNTKLDEPAPPVSAPAPSGSEIALYRVAHSRAGDKGNDLNLSIIPHFLDDIGRLRTVITPEWVKASLSPLLDHSLFPDDGAIERRNNLLERVLVEIYDVPGISSLNIVVRNILDGGVNCSRRVDRHGKTLSDIILCRKVILPP</sequence>
<evidence type="ECO:0000313" key="3">
    <source>
        <dbReference type="EnsemblPlants" id="AET7Gv20819700.26"/>
    </source>
</evidence>
<dbReference type="PANTHER" id="PTHR47472:SF1">
    <property type="entry name" value="DUF1446-DOMAIN-CONTAINING PROTEIN"/>
    <property type="match status" value="1"/>
</dbReference>
<reference evidence="3" key="3">
    <citation type="journal article" date="2017" name="Nature">
        <title>Genome sequence of the progenitor of the wheat D genome Aegilops tauschii.</title>
        <authorList>
            <person name="Luo M.C."/>
            <person name="Gu Y.Q."/>
            <person name="Puiu D."/>
            <person name="Wang H."/>
            <person name="Twardziok S.O."/>
            <person name="Deal K.R."/>
            <person name="Huo N."/>
            <person name="Zhu T."/>
            <person name="Wang L."/>
            <person name="Wang Y."/>
            <person name="McGuire P.E."/>
            <person name="Liu S."/>
            <person name="Long H."/>
            <person name="Ramasamy R.K."/>
            <person name="Rodriguez J.C."/>
            <person name="Van S.L."/>
            <person name="Yuan L."/>
            <person name="Wang Z."/>
            <person name="Xia Z."/>
            <person name="Xiao L."/>
            <person name="Anderson O.D."/>
            <person name="Ouyang S."/>
            <person name="Liang Y."/>
            <person name="Zimin A.V."/>
            <person name="Pertea G."/>
            <person name="Qi P."/>
            <person name="Bennetzen J.L."/>
            <person name="Dai X."/>
            <person name="Dawson M.W."/>
            <person name="Muller H.G."/>
            <person name="Kugler K."/>
            <person name="Rivarola-Duarte L."/>
            <person name="Spannagl M."/>
            <person name="Mayer K.F.X."/>
            <person name="Lu F.H."/>
            <person name="Bevan M.W."/>
            <person name="Leroy P."/>
            <person name="Li P."/>
            <person name="You F.M."/>
            <person name="Sun Q."/>
            <person name="Liu Z."/>
            <person name="Lyons E."/>
            <person name="Wicker T."/>
            <person name="Salzberg S.L."/>
            <person name="Devos K.M."/>
            <person name="Dvorak J."/>
        </authorList>
    </citation>
    <scope>NUCLEOTIDE SEQUENCE [LARGE SCALE GENOMIC DNA]</scope>
    <source>
        <strain evidence="3">cv. AL8/78</strain>
    </source>
</reference>
<dbReference type="EnsemblPlants" id="AET7Gv20819700.26">
    <property type="protein sequence ID" value="AET7Gv20819700.26"/>
    <property type="gene ID" value="AET7Gv20819700"/>
</dbReference>
<keyword evidence="4" id="KW-1185">Reference proteome</keyword>
<feature type="region of interest" description="Disordered" evidence="1">
    <location>
        <begin position="1"/>
        <end position="43"/>
    </location>
</feature>
<reference evidence="3" key="5">
    <citation type="journal article" date="2021" name="G3 (Bethesda)">
        <title>Aegilops tauschii genome assembly Aet v5.0 features greater sequence contiguity and improved annotation.</title>
        <authorList>
            <person name="Wang L."/>
            <person name="Zhu T."/>
            <person name="Rodriguez J.C."/>
            <person name="Deal K.R."/>
            <person name="Dubcovsky J."/>
            <person name="McGuire P.E."/>
            <person name="Lux T."/>
            <person name="Spannagl M."/>
            <person name="Mayer K.F.X."/>
            <person name="Baldrich P."/>
            <person name="Meyers B.C."/>
            <person name="Huo N."/>
            <person name="Gu Y.Q."/>
            <person name="Zhou H."/>
            <person name="Devos K.M."/>
            <person name="Bennetzen J.L."/>
            <person name="Unver T."/>
            <person name="Budak H."/>
            <person name="Gulick P.J."/>
            <person name="Galiba G."/>
            <person name="Kalapos B."/>
            <person name="Nelson D.R."/>
            <person name="Li P."/>
            <person name="You F.M."/>
            <person name="Luo M.C."/>
            <person name="Dvorak J."/>
        </authorList>
    </citation>
    <scope>NUCLEOTIDE SEQUENCE [LARGE SCALE GENOMIC DNA]</scope>
    <source>
        <strain evidence="3">cv. AL8/78</strain>
    </source>
</reference>
<name>A0A453S591_AEGTS</name>
<dbReference type="Proteomes" id="UP000015105">
    <property type="component" value="Chromosome 7D"/>
</dbReference>
<dbReference type="Gramene" id="AET7Gv20819700.26">
    <property type="protein sequence ID" value="AET7Gv20819700.26"/>
    <property type="gene ID" value="AET7Gv20819700"/>
</dbReference>
<evidence type="ECO:0000259" key="2">
    <source>
        <dbReference type="Pfam" id="PF23544"/>
    </source>
</evidence>
<reference evidence="3" key="4">
    <citation type="submission" date="2019-03" db="UniProtKB">
        <authorList>
            <consortium name="EnsemblPlants"/>
        </authorList>
    </citation>
    <scope>IDENTIFICATION</scope>
</reference>
<reference evidence="4" key="1">
    <citation type="journal article" date="2014" name="Science">
        <title>Ancient hybridizations among the ancestral genomes of bread wheat.</title>
        <authorList>
            <consortium name="International Wheat Genome Sequencing Consortium,"/>
            <person name="Marcussen T."/>
            <person name="Sandve S.R."/>
            <person name="Heier L."/>
            <person name="Spannagl M."/>
            <person name="Pfeifer M."/>
            <person name="Jakobsen K.S."/>
            <person name="Wulff B.B."/>
            <person name="Steuernagel B."/>
            <person name="Mayer K.F."/>
            <person name="Olsen O.A."/>
        </authorList>
    </citation>
    <scope>NUCLEOTIDE SEQUENCE [LARGE SCALE GENOMIC DNA]</scope>
    <source>
        <strain evidence="4">cv. AL8/78</strain>
    </source>
</reference>
<dbReference type="AlphaFoldDB" id="A0A453S591"/>
<protein>
    <recommendedName>
        <fullName evidence="2">AtuA-like ferredoxin-fold domain-containing protein</fullName>
    </recommendedName>
</protein>
<dbReference type="Pfam" id="PF23544">
    <property type="entry name" value="AtuA_ferredoxin"/>
    <property type="match status" value="1"/>
</dbReference>
<organism evidence="3 4">
    <name type="scientific">Aegilops tauschii subsp. strangulata</name>
    <name type="common">Goatgrass</name>
    <dbReference type="NCBI Taxonomy" id="200361"/>
    <lineage>
        <taxon>Eukaryota</taxon>
        <taxon>Viridiplantae</taxon>
        <taxon>Streptophyta</taxon>
        <taxon>Embryophyta</taxon>
        <taxon>Tracheophyta</taxon>
        <taxon>Spermatophyta</taxon>
        <taxon>Magnoliopsida</taxon>
        <taxon>Liliopsida</taxon>
        <taxon>Poales</taxon>
        <taxon>Poaceae</taxon>
        <taxon>BOP clade</taxon>
        <taxon>Pooideae</taxon>
        <taxon>Triticodae</taxon>
        <taxon>Triticeae</taxon>
        <taxon>Triticinae</taxon>
        <taxon>Aegilops</taxon>
    </lineage>
</organism>
<proteinExistence type="predicted"/>
<reference evidence="4" key="2">
    <citation type="journal article" date="2017" name="Nat. Plants">
        <title>The Aegilops tauschii genome reveals multiple impacts of transposons.</title>
        <authorList>
            <person name="Zhao G."/>
            <person name="Zou C."/>
            <person name="Li K."/>
            <person name="Wang K."/>
            <person name="Li T."/>
            <person name="Gao L."/>
            <person name="Zhang X."/>
            <person name="Wang H."/>
            <person name="Yang Z."/>
            <person name="Liu X."/>
            <person name="Jiang W."/>
            <person name="Mao L."/>
            <person name="Kong X."/>
            <person name="Jiao Y."/>
            <person name="Jia J."/>
        </authorList>
    </citation>
    <scope>NUCLEOTIDE SEQUENCE [LARGE SCALE GENOMIC DNA]</scope>
    <source>
        <strain evidence="4">cv. AL8/78</strain>
    </source>
</reference>
<dbReference type="InterPro" id="IPR056362">
    <property type="entry name" value="AtuA-like_ferredoxin_dom"/>
</dbReference>
<dbReference type="PANTHER" id="PTHR47472">
    <property type="entry name" value="PROPIONYL-COA CARBOXYLASE"/>
    <property type="match status" value="1"/>
</dbReference>
<accession>A0A453S591</accession>